<proteinExistence type="predicted"/>
<dbReference type="OrthoDB" id="4851064at2759"/>
<keyword evidence="2" id="KW-0732">Signal</keyword>
<name>A0A135TL13_9PEZI</name>
<dbReference type="Proteomes" id="UP000070121">
    <property type="component" value="Unassembled WGS sequence"/>
</dbReference>
<feature type="compositionally biased region" description="Low complexity" evidence="1">
    <location>
        <begin position="112"/>
        <end position="129"/>
    </location>
</feature>
<feature type="signal peptide" evidence="2">
    <location>
        <begin position="1"/>
        <end position="19"/>
    </location>
</feature>
<feature type="region of interest" description="Disordered" evidence="1">
    <location>
        <begin position="762"/>
        <end position="781"/>
    </location>
</feature>
<keyword evidence="4" id="KW-1185">Reference proteome</keyword>
<reference evidence="3 4" key="1">
    <citation type="submission" date="2014-02" db="EMBL/GenBank/DDBJ databases">
        <title>The genome sequence of Colletotrichum salicis CBS 607.94.</title>
        <authorList>
            <person name="Baroncelli R."/>
            <person name="Thon M.R."/>
        </authorList>
    </citation>
    <scope>NUCLEOTIDE SEQUENCE [LARGE SCALE GENOMIC DNA]</scope>
    <source>
        <strain evidence="3 4">CBS 607.94</strain>
    </source>
</reference>
<feature type="compositionally biased region" description="Polar residues" evidence="1">
    <location>
        <begin position="527"/>
        <end position="542"/>
    </location>
</feature>
<dbReference type="STRING" id="1209931.A0A135TL13"/>
<organism evidence="3 4">
    <name type="scientific">Colletotrichum salicis</name>
    <dbReference type="NCBI Taxonomy" id="1209931"/>
    <lineage>
        <taxon>Eukaryota</taxon>
        <taxon>Fungi</taxon>
        <taxon>Dikarya</taxon>
        <taxon>Ascomycota</taxon>
        <taxon>Pezizomycotina</taxon>
        <taxon>Sordariomycetes</taxon>
        <taxon>Hypocreomycetidae</taxon>
        <taxon>Glomerellales</taxon>
        <taxon>Glomerellaceae</taxon>
        <taxon>Colletotrichum</taxon>
        <taxon>Colletotrichum acutatum species complex</taxon>
    </lineage>
</organism>
<sequence length="918" mass="98547">MKFLTVIGLLAVSVSTSTSLHSPETFRPSASNEELITYSAFTPSENLFQTISKPMEATILTSETKHTISISPGTSLVQSSTSESVAPKTSITISKESQVQLPSTADDAELHSTTSDSSSPTPTSTMATMPPSLFLQTLTNATWKTNICVTKTASDGSPTVFPVLVGCPGCGGVSGGGILVWNLPTIPNVSIKTPGFPNLPQFSLPCIKVLGMQLGNCPGPVTEISSDRSEEGDGDVQSSHNTYPDQLNEQSCTVTNTVSNCVVTCSPKPTGSTSIVTCFTTACHKTITGCSVSGTTTTTKNQPCPTNTGGGTERRDVEDESCAVACPGWIIIHNPELDDFEGSLEDDVVLERATIAGRLLMPRAEPAPVLKIGDCKILNAWPQGQRLSIPGYPSGEHFVAQEKLGFPGVDDARKASLMSITRWYSTTTAPAPICTVEVKGLLKELLATTISEDAVSLDETSDSATSEMTCSDFKRYIFSANNQAVAGTQNLLRVVFRALPSNTNLEFIGMIQALNGDAKLEDGHLASNPTWSSPEQQGSGYETSPDYKQEDIQRVPFTELGGFFAPLFRAWMDALVDHPEGGLKALVPSEVEPLKQNIAQSLAALDARSEEISQINKDAKYRDLKTKWNLFRALPQSAWTIQISWEWPSRDVALRDGSDPGVCELPHATSTITSSSTTSYKPTTTMTDSPTTIKSTVLTKPPTLTPIPCGAEECGTISCAGGEIGECLALPMGRGFACGCQPRTCRVSYTSTIVVAITAVTTTSRSPDSTPPKTSSTTSAPAAKWTQSCNVGGLRFDRETATGWVEEFCKDDNKKEWSDDKWFDATVDGKLVKTKGIEVFETDSEDTVSSYKFTIHVIKPNNNADGSLWCDTNGRGSTLASALEWLREDPQQYRISSTSCSSAGLCLHWTIEVRKNEE</sequence>
<feature type="compositionally biased region" description="Polar residues" evidence="1">
    <location>
        <begin position="71"/>
        <end position="103"/>
    </location>
</feature>
<gene>
    <name evidence="3" type="ORF">CSAL01_11297</name>
</gene>
<dbReference type="AlphaFoldDB" id="A0A135TL13"/>
<evidence type="ECO:0008006" key="5">
    <source>
        <dbReference type="Google" id="ProtNLM"/>
    </source>
</evidence>
<evidence type="ECO:0000313" key="4">
    <source>
        <dbReference type="Proteomes" id="UP000070121"/>
    </source>
</evidence>
<evidence type="ECO:0000256" key="2">
    <source>
        <dbReference type="SAM" id="SignalP"/>
    </source>
</evidence>
<evidence type="ECO:0000256" key="1">
    <source>
        <dbReference type="SAM" id="MobiDB-lite"/>
    </source>
</evidence>
<accession>A0A135TL13</accession>
<feature type="chain" id="PRO_5007803916" description="Ig-like domain-containing protein" evidence="2">
    <location>
        <begin position="20"/>
        <end position="918"/>
    </location>
</feature>
<protein>
    <recommendedName>
        <fullName evidence="5">Ig-like domain-containing protein</fullName>
    </recommendedName>
</protein>
<evidence type="ECO:0000313" key="3">
    <source>
        <dbReference type="EMBL" id="KXH48792.1"/>
    </source>
</evidence>
<feature type="region of interest" description="Disordered" evidence="1">
    <location>
        <begin position="220"/>
        <end position="241"/>
    </location>
</feature>
<feature type="region of interest" description="Disordered" evidence="1">
    <location>
        <begin position="525"/>
        <end position="546"/>
    </location>
</feature>
<comment type="caution">
    <text evidence="3">The sequence shown here is derived from an EMBL/GenBank/DDBJ whole genome shotgun (WGS) entry which is preliminary data.</text>
</comment>
<feature type="region of interest" description="Disordered" evidence="1">
    <location>
        <begin position="71"/>
        <end position="129"/>
    </location>
</feature>
<dbReference type="EMBL" id="JFFI01001942">
    <property type="protein sequence ID" value="KXH48792.1"/>
    <property type="molecule type" value="Genomic_DNA"/>
</dbReference>